<feature type="region of interest" description="Disordered" evidence="2">
    <location>
        <begin position="294"/>
        <end position="314"/>
    </location>
</feature>
<evidence type="ECO:0000256" key="1">
    <source>
        <dbReference type="ARBA" id="ARBA00038310"/>
    </source>
</evidence>
<reference evidence="5" key="1">
    <citation type="submission" date="2023-07" db="EMBL/GenBank/DDBJ databases">
        <title>Conexibacter stalactiti sp. nov., isolated from stalactites in a lava cave and emended description of the genus Conexibacter.</title>
        <authorList>
            <person name="Lee S.D."/>
        </authorList>
    </citation>
    <scope>NUCLEOTIDE SEQUENCE [LARGE SCALE GENOMIC DNA]</scope>
    <source>
        <strain evidence="5">KCTC 39840</strain>
    </source>
</reference>
<feature type="compositionally biased region" description="Low complexity" evidence="2">
    <location>
        <begin position="294"/>
        <end position="308"/>
    </location>
</feature>
<name>A0ABU4HSC4_9ACTN</name>
<keyword evidence="5" id="KW-1185">Reference proteome</keyword>
<dbReference type="Gene3D" id="3.20.20.140">
    <property type="entry name" value="Metal-dependent hydrolases"/>
    <property type="match status" value="1"/>
</dbReference>
<feature type="domain" description="Amidohydrolase-related" evidence="3">
    <location>
        <begin position="4"/>
        <end position="278"/>
    </location>
</feature>
<comment type="similarity">
    <text evidence="1">Belongs to the metallo-dependent hydrolases superfamily.</text>
</comment>
<evidence type="ECO:0000313" key="5">
    <source>
        <dbReference type="Proteomes" id="UP001284601"/>
    </source>
</evidence>
<dbReference type="RefSeq" id="WP_318598614.1">
    <property type="nucleotide sequence ID" value="NZ_JAWSTH010000050.1"/>
</dbReference>
<dbReference type="Proteomes" id="UP001284601">
    <property type="component" value="Unassembled WGS sequence"/>
</dbReference>
<dbReference type="EMBL" id="JAWSTH010000050">
    <property type="protein sequence ID" value="MDW5596232.1"/>
    <property type="molecule type" value="Genomic_DNA"/>
</dbReference>
<evidence type="ECO:0000259" key="3">
    <source>
        <dbReference type="Pfam" id="PF04909"/>
    </source>
</evidence>
<dbReference type="SUPFAM" id="SSF51556">
    <property type="entry name" value="Metallo-dependent hydrolases"/>
    <property type="match status" value="1"/>
</dbReference>
<protein>
    <submittedName>
        <fullName evidence="4">Amidohydrolase family protein</fullName>
    </submittedName>
</protein>
<comment type="caution">
    <text evidence="4">The sequence shown here is derived from an EMBL/GenBank/DDBJ whole genome shotgun (WGS) entry which is preliminary data.</text>
</comment>
<dbReference type="Pfam" id="PF04909">
    <property type="entry name" value="Amidohydro_2"/>
    <property type="match status" value="1"/>
</dbReference>
<dbReference type="InterPro" id="IPR032466">
    <property type="entry name" value="Metal_Hydrolase"/>
</dbReference>
<evidence type="ECO:0000313" key="4">
    <source>
        <dbReference type="EMBL" id="MDW5596232.1"/>
    </source>
</evidence>
<dbReference type="PANTHER" id="PTHR43569:SF2">
    <property type="entry name" value="AMIDOHYDROLASE-RELATED DOMAIN-CONTAINING PROTEIN"/>
    <property type="match status" value="1"/>
</dbReference>
<gene>
    <name evidence="4" type="ORF">R7226_17925</name>
</gene>
<evidence type="ECO:0000256" key="2">
    <source>
        <dbReference type="SAM" id="MobiDB-lite"/>
    </source>
</evidence>
<dbReference type="InterPro" id="IPR006680">
    <property type="entry name" value="Amidohydro-rel"/>
</dbReference>
<dbReference type="PANTHER" id="PTHR43569">
    <property type="entry name" value="AMIDOHYDROLASE"/>
    <property type="match status" value="1"/>
</dbReference>
<sequence>MVRIDAHQHVWEIETGGYPTLAALPAPVNRSYEPAELFPQLVAAGIDATVLVQAEDHHEDTAAMLAHAREHEWIAGVVGWLDLLDPTATEAGARAWAQEPLLVGMRHLIHDEPDSGWLLRPQVLESLGVLAAHDIPFDVVAVLPEHLALVPRVAEQVPGLRIVVDHLAKPPIADRGWEPWASLLAEAAAVPGVCAKVSGLNTAADPATWNAAALERYVDHALDCFGAGRLMFGGDWPIARLAGEYADVVRETERLLAGLPAAQQAAIWGGTAQSFYGLRLRGTVAEVAAAAPAAPGAAEPDAAAPESATTGAGA</sequence>
<organism evidence="4 5">
    <name type="scientific">Conexibacter stalactiti</name>
    <dbReference type="NCBI Taxonomy" id="1940611"/>
    <lineage>
        <taxon>Bacteria</taxon>
        <taxon>Bacillati</taxon>
        <taxon>Actinomycetota</taxon>
        <taxon>Thermoleophilia</taxon>
        <taxon>Solirubrobacterales</taxon>
        <taxon>Conexibacteraceae</taxon>
        <taxon>Conexibacter</taxon>
    </lineage>
</organism>
<accession>A0ABU4HSC4</accession>
<dbReference type="InterPro" id="IPR052350">
    <property type="entry name" value="Metallo-dep_Lactonases"/>
</dbReference>
<proteinExistence type="inferred from homology"/>